<feature type="compositionally biased region" description="Low complexity" evidence="1">
    <location>
        <begin position="911"/>
        <end position="922"/>
    </location>
</feature>
<feature type="compositionally biased region" description="Low complexity" evidence="1">
    <location>
        <begin position="944"/>
        <end position="967"/>
    </location>
</feature>
<feature type="compositionally biased region" description="Polar residues" evidence="1">
    <location>
        <begin position="10"/>
        <end position="19"/>
    </location>
</feature>
<feature type="compositionally biased region" description="Polar residues" evidence="1">
    <location>
        <begin position="185"/>
        <end position="203"/>
    </location>
</feature>
<comment type="caution">
    <text evidence="2">The sequence shown here is derived from an EMBL/GenBank/DDBJ whole genome shotgun (WGS) entry which is preliminary data.</text>
</comment>
<feature type="region of interest" description="Disordered" evidence="1">
    <location>
        <begin position="801"/>
        <end position="1013"/>
    </location>
</feature>
<evidence type="ECO:0000313" key="3">
    <source>
        <dbReference type="Proteomes" id="UP000429607"/>
    </source>
</evidence>
<gene>
    <name evidence="2" type="ORF">PR001_g14162</name>
</gene>
<feature type="region of interest" description="Disordered" evidence="1">
    <location>
        <begin position="580"/>
        <end position="641"/>
    </location>
</feature>
<feature type="compositionally biased region" description="Basic residues" evidence="1">
    <location>
        <begin position="723"/>
        <end position="732"/>
    </location>
</feature>
<feature type="region of interest" description="Disordered" evidence="1">
    <location>
        <begin position="103"/>
        <end position="265"/>
    </location>
</feature>
<name>A0A6A3LG19_9STRA</name>
<feature type="compositionally biased region" description="Acidic residues" evidence="1">
    <location>
        <begin position="886"/>
        <end position="899"/>
    </location>
</feature>
<feature type="compositionally biased region" description="Low complexity" evidence="1">
    <location>
        <begin position="20"/>
        <end position="52"/>
    </location>
</feature>
<sequence length="1340" mass="141512">MAKPAVPDSAETTHVSDSTAAGPASPALPASVAAGSAPAADPPVSADASEPSPRGDSRSQVGSASARPLLAPVPCNPSVWAPVIGIASGPRFPDESLFESALELEEFFRAQSPTPPPSPDAAVEPDASSNPGSQRPGFHLRSILKDRSAGDSFPLVEPPQKPTRDDPAMRPVPPASPADPEESGSACSSPAYSKTNSSLSSCTPSPPRTLVPPGFRPDGLMEAGIPSRPSADSSGLPPSSPVPSAGRPGSSDSPPSLVGSPCSVAEVESTPATVAELWSRLQRQEHARRDHEKDQARLTAYALLRPPTSSDAAFRRDLLSANSSSQMLEILQADAPEPPCSTKELAELRVRDAQLTRENNALTRRMETAVTEATRLSHELAVVVRERDEWKKEAQRHTELITSFRKIVCTHEAQMREVSRQSNRRVDSSQVLVGHLRRMVETRDKDLDRLMGHLKERDVAYTALQGVSSSYFAQIQEAAQVVSSGGHDRALRFANQTIHEQRRVIQQQKNILRHNGQIAVTDPALAVAAAAGLDAPGLSPSELAINARLCRLLEARWPELARISDDELREVTLRVSGPVAPVHAPVNSPTPIPVALASSAEPDESTLDFDVPSVEPRRVPESRYARDHLTPATRPSVRLPATSAAPVTASSASGAVVSVASASHVGGQAPLVSANSSGGSAGASSATGINIPPSSAPAPLAAATHDSAPSLAVPAPVVSTASTKKKKKKKKTSQPATSAAAESASSSRSAKSSQPGAKSTKLAGTKKSVSPRTTGKRMAAQNARVLQALEIQTLEASDDAVLGNADGTPSASADNLVVVGSSSASSESDQAEESESSASHSAASSADSDSGSADSADRSDKHLKDAKALEALRTWSTKMKDAHNADDDDDDEEEDEELEDKPVSPARVDNSASATPAASSSSRGGTKRTHQSSPQSSSKKARKTSTVAKSKSSSVKPTASKSTSSKSAARKSDPSKSTAHKPAPSKSAAAKSAKSVSASSGQSAGNSASSDLPDVLTLPLATLRTRAAQAVARDSRVPAQMKIWRNPPFFHLGSARCWDKILASCAVTIEMETVGGKSCVKPTPSSPEGLAAFLDVTSTQHPCQRLRSKLPDLVFFMSPSVLSRVKSRRSSPNTAPPVEIVAECWLKCRGERPDLMKIFIALYEPELALALKLWQQYSHKRKRRSDALRPVLNELYSTLYQALKSLDSANNQPAPDLDPELYFDPSVPFAPPANLPWVPASADWCAASALADWDEPWRAWWLRQPALHPYNECFLPLHPELPVFSSADFDSDHVHRQVAKDLDPGAPTPPFCSAQAPTPANGEGLNIFESILEASDDGST</sequence>
<feature type="region of interest" description="Disordered" evidence="1">
    <location>
        <begin position="1"/>
        <end position="73"/>
    </location>
</feature>
<feature type="compositionally biased region" description="Low complexity" evidence="1">
    <location>
        <begin position="975"/>
        <end position="1013"/>
    </location>
</feature>
<dbReference type="Proteomes" id="UP000429607">
    <property type="component" value="Unassembled WGS sequence"/>
</dbReference>
<dbReference type="EMBL" id="QXFV01001003">
    <property type="protein sequence ID" value="KAE9018342.1"/>
    <property type="molecule type" value="Genomic_DNA"/>
</dbReference>
<reference evidence="2 3" key="1">
    <citation type="submission" date="2018-09" db="EMBL/GenBank/DDBJ databases">
        <title>Genomic investigation of the strawberry pathogen Phytophthora fragariae indicates pathogenicity is determined by transcriptional variation in three key races.</title>
        <authorList>
            <person name="Adams T.M."/>
            <person name="Armitage A.D."/>
            <person name="Sobczyk M.K."/>
            <person name="Bates H.J."/>
            <person name="Dunwell J.M."/>
            <person name="Nellist C.F."/>
            <person name="Harrison R.J."/>
        </authorList>
    </citation>
    <scope>NUCLEOTIDE SEQUENCE [LARGE SCALE GENOMIC DNA]</scope>
    <source>
        <strain evidence="2 3">SCRP249</strain>
    </source>
</reference>
<feature type="compositionally biased region" description="Basic and acidic residues" evidence="1">
    <location>
        <begin position="615"/>
        <end position="629"/>
    </location>
</feature>
<evidence type="ECO:0000256" key="1">
    <source>
        <dbReference type="SAM" id="MobiDB-lite"/>
    </source>
</evidence>
<evidence type="ECO:0000313" key="2">
    <source>
        <dbReference type="EMBL" id="KAE9018342.1"/>
    </source>
</evidence>
<accession>A0A6A3LG19</accession>
<feature type="compositionally biased region" description="Low complexity" evidence="1">
    <location>
        <begin position="733"/>
        <end position="753"/>
    </location>
</feature>
<feature type="region of interest" description="Disordered" evidence="1">
    <location>
        <begin position="714"/>
        <end position="778"/>
    </location>
</feature>
<feature type="compositionally biased region" description="Basic and acidic residues" evidence="1">
    <location>
        <begin position="855"/>
        <end position="870"/>
    </location>
</feature>
<organism evidence="2 3">
    <name type="scientific">Phytophthora rubi</name>
    <dbReference type="NCBI Taxonomy" id="129364"/>
    <lineage>
        <taxon>Eukaryota</taxon>
        <taxon>Sar</taxon>
        <taxon>Stramenopiles</taxon>
        <taxon>Oomycota</taxon>
        <taxon>Peronosporomycetes</taxon>
        <taxon>Peronosporales</taxon>
        <taxon>Peronosporaceae</taxon>
        <taxon>Phytophthora</taxon>
    </lineage>
</organism>
<proteinExistence type="predicted"/>
<protein>
    <submittedName>
        <fullName evidence="2">Uncharacterized protein</fullName>
    </submittedName>
</protein>
<feature type="compositionally biased region" description="Low complexity" evidence="1">
    <location>
        <begin position="836"/>
        <end position="854"/>
    </location>
</feature>